<evidence type="ECO:0000313" key="3">
    <source>
        <dbReference type="Proteomes" id="UP000600080"/>
    </source>
</evidence>
<feature type="compositionally biased region" description="Basic and acidic residues" evidence="1">
    <location>
        <begin position="30"/>
        <end position="43"/>
    </location>
</feature>
<keyword evidence="3" id="KW-1185">Reference proteome</keyword>
<accession>A0ABQ2JU58</accession>
<sequence>MSQRQTPPDRPAAARHRSGTDEPADETTGPDDHPEHERGRDADADTDSDSEALTSLRARMHRDYARWQQYGPLGRSL</sequence>
<comment type="caution">
    <text evidence="2">The sequence shown here is derived from an EMBL/GenBank/DDBJ whole genome shotgun (WGS) entry which is preliminary data.</text>
</comment>
<organism evidence="2 3">
    <name type="scientific">Streptomyces kronopolitis</name>
    <dbReference type="NCBI Taxonomy" id="1612435"/>
    <lineage>
        <taxon>Bacteria</taxon>
        <taxon>Bacillati</taxon>
        <taxon>Actinomycetota</taxon>
        <taxon>Actinomycetes</taxon>
        <taxon>Kitasatosporales</taxon>
        <taxon>Streptomycetaceae</taxon>
        <taxon>Streptomyces</taxon>
    </lineage>
</organism>
<evidence type="ECO:0000313" key="2">
    <source>
        <dbReference type="EMBL" id="GGN54831.1"/>
    </source>
</evidence>
<feature type="region of interest" description="Disordered" evidence="1">
    <location>
        <begin position="1"/>
        <end position="57"/>
    </location>
</feature>
<proteinExistence type="predicted"/>
<protein>
    <submittedName>
        <fullName evidence="2">Uncharacterized protein</fullName>
    </submittedName>
</protein>
<dbReference type="Proteomes" id="UP000600080">
    <property type="component" value="Unassembled WGS sequence"/>
</dbReference>
<gene>
    <name evidence="2" type="ORF">GCM10012285_47990</name>
</gene>
<evidence type="ECO:0000256" key="1">
    <source>
        <dbReference type="SAM" id="MobiDB-lite"/>
    </source>
</evidence>
<reference evidence="3" key="1">
    <citation type="journal article" date="2019" name="Int. J. Syst. Evol. Microbiol.">
        <title>The Global Catalogue of Microorganisms (GCM) 10K type strain sequencing project: providing services to taxonomists for standard genome sequencing and annotation.</title>
        <authorList>
            <consortium name="The Broad Institute Genomics Platform"/>
            <consortium name="The Broad Institute Genome Sequencing Center for Infectious Disease"/>
            <person name="Wu L."/>
            <person name="Ma J."/>
        </authorList>
    </citation>
    <scope>NUCLEOTIDE SEQUENCE [LARGE SCALE GENOMIC DNA]</scope>
    <source>
        <strain evidence="3">CGMCC 4.7323</strain>
    </source>
</reference>
<dbReference type="EMBL" id="BMND01000023">
    <property type="protein sequence ID" value="GGN54831.1"/>
    <property type="molecule type" value="Genomic_DNA"/>
</dbReference>
<name>A0ABQ2JU58_9ACTN</name>